<dbReference type="NCBIfam" id="TIGR00887">
    <property type="entry name" value="2A0109"/>
    <property type="match status" value="1"/>
</dbReference>
<dbReference type="InterPro" id="IPR036259">
    <property type="entry name" value="MFS_trans_sf"/>
</dbReference>
<protein>
    <submittedName>
        <fullName evidence="10">Major facilitator superfamily domain-containing protein</fullName>
    </submittedName>
</protein>
<feature type="transmembrane region" description="Helical" evidence="8">
    <location>
        <begin position="48"/>
        <end position="77"/>
    </location>
</feature>
<dbReference type="EMBL" id="ML977343">
    <property type="protein sequence ID" value="KAF2109235.1"/>
    <property type="molecule type" value="Genomic_DNA"/>
</dbReference>
<dbReference type="PROSITE" id="PS00216">
    <property type="entry name" value="SUGAR_TRANSPORT_1"/>
    <property type="match status" value="1"/>
</dbReference>
<evidence type="ECO:0000256" key="1">
    <source>
        <dbReference type="ARBA" id="ARBA00004141"/>
    </source>
</evidence>
<evidence type="ECO:0000256" key="2">
    <source>
        <dbReference type="ARBA" id="ARBA00022448"/>
    </source>
</evidence>
<evidence type="ECO:0000313" key="11">
    <source>
        <dbReference type="Proteomes" id="UP000799770"/>
    </source>
</evidence>
<organism evidence="10 11">
    <name type="scientific">Lophiotrema nucula</name>
    <dbReference type="NCBI Taxonomy" id="690887"/>
    <lineage>
        <taxon>Eukaryota</taxon>
        <taxon>Fungi</taxon>
        <taxon>Dikarya</taxon>
        <taxon>Ascomycota</taxon>
        <taxon>Pezizomycotina</taxon>
        <taxon>Dothideomycetes</taxon>
        <taxon>Pleosporomycetidae</taxon>
        <taxon>Pleosporales</taxon>
        <taxon>Lophiotremataceae</taxon>
        <taxon>Lophiotrema</taxon>
    </lineage>
</organism>
<feature type="transmembrane region" description="Helical" evidence="8">
    <location>
        <begin position="373"/>
        <end position="393"/>
    </location>
</feature>
<comment type="subcellular location">
    <subcellularLocation>
        <location evidence="1">Membrane</location>
        <topology evidence="1">Multi-pass membrane protein</topology>
    </subcellularLocation>
</comment>
<dbReference type="OrthoDB" id="433512at2759"/>
<dbReference type="AlphaFoldDB" id="A0A6A5YQ27"/>
<keyword evidence="3" id="KW-0592">Phosphate transport</keyword>
<dbReference type="InterPro" id="IPR004738">
    <property type="entry name" value="Phos_permease"/>
</dbReference>
<evidence type="ECO:0000256" key="3">
    <source>
        <dbReference type="ARBA" id="ARBA00022592"/>
    </source>
</evidence>
<keyword evidence="6 8" id="KW-0472">Membrane</keyword>
<dbReference type="PROSITE" id="PS50850">
    <property type="entry name" value="MFS"/>
    <property type="match status" value="1"/>
</dbReference>
<evidence type="ECO:0000313" key="10">
    <source>
        <dbReference type="EMBL" id="KAF2109235.1"/>
    </source>
</evidence>
<dbReference type="Gene3D" id="1.20.1250.20">
    <property type="entry name" value="MFS general substrate transporter like domains"/>
    <property type="match status" value="2"/>
</dbReference>
<keyword evidence="2" id="KW-0813">Transport</keyword>
<feature type="transmembrane region" description="Helical" evidence="8">
    <location>
        <begin position="326"/>
        <end position="353"/>
    </location>
</feature>
<sequence>MFSFQRHGNAAYRDVPGVYTHIIDPNERRRMALAEVDKAPFGWYHVRLVVVTGIGFFTDAYSLFAINLASIMLGIVYWQDEVNKGIMPHNADTAIKVATSAGAIIGQVVFGYLADYLGRKKMYGVELMIIISATLAQSLCGESTAVSIVGVIIFYRIIMGIGVGGDYPLSAVITAEFASTKFRGGIVAAVFAMQGLGQLAASLMALIVVVAYRDQLEPVLSVADCTGNCAETVDKMWRILIAFGGIPGWFALYYRLTIPETPRYTFDVLYDVEKASVDTRKYRYGKEGNQLNPVVQAQARKDMAKYKTPKPSVMEVLRFYSRKSNFLKLFGTAFSWFFLDLAFYGLGFSSASLLSTMGFDKKGNLYDDLKNTATGQLVLICAGAIPGYWMTVFTVDKLGRKPIQIGGFAILTIIFCVLGFAWQGLTKVHLLVLYVLAQFFFNFGPNATTFIAPAEVFPTRVRCTGHGISAGLGKFGAVIAQVFFAPMIKKGATHENPTPWIHGVMQIFALFMFLGVLTSLLVPEGKGRRLEDLGGEKDDVYELQFRSGFYSGGSGSSGGSDRGGRGRGGFGAPGIGRGTGRSGLTVDGDIEKGRWWKLG</sequence>
<evidence type="ECO:0000256" key="6">
    <source>
        <dbReference type="ARBA" id="ARBA00023136"/>
    </source>
</evidence>
<dbReference type="InterPro" id="IPR005829">
    <property type="entry name" value="Sugar_transporter_CS"/>
</dbReference>
<evidence type="ECO:0000259" key="9">
    <source>
        <dbReference type="PROSITE" id="PS50850"/>
    </source>
</evidence>
<dbReference type="Proteomes" id="UP000799770">
    <property type="component" value="Unassembled WGS sequence"/>
</dbReference>
<dbReference type="InterPro" id="IPR005828">
    <property type="entry name" value="MFS_sugar_transport-like"/>
</dbReference>
<dbReference type="Pfam" id="PF00083">
    <property type="entry name" value="Sugar_tr"/>
    <property type="match status" value="1"/>
</dbReference>
<keyword evidence="5 8" id="KW-1133">Transmembrane helix</keyword>
<dbReference type="GO" id="GO:0016020">
    <property type="term" value="C:membrane"/>
    <property type="evidence" value="ECO:0007669"/>
    <property type="project" value="UniProtKB-SubCell"/>
</dbReference>
<feature type="transmembrane region" description="Helical" evidence="8">
    <location>
        <begin position="97"/>
        <end position="115"/>
    </location>
</feature>
<feature type="transmembrane region" description="Helical" evidence="8">
    <location>
        <begin position="466"/>
        <end position="488"/>
    </location>
</feature>
<dbReference type="PANTHER" id="PTHR24064">
    <property type="entry name" value="SOLUTE CARRIER FAMILY 22 MEMBER"/>
    <property type="match status" value="1"/>
</dbReference>
<feature type="transmembrane region" description="Helical" evidence="8">
    <location>
        <begin position="500"/>
        <end position="522"/>
    </location>
</feature>
<feature type="region of interest" description="Disordered" evidence="7">
    <location>
        <begin position="552"/>
        <end position="586"/>
    </location>
</feature>
<dbReference type="SUPFAM" id="SSF103473">
    <property type="entry name" value="MFS general substrate transporter"/>
    <property type="match status" value="1"/>
</dbReference>
<evidence type="ECO:0000256" key="5">
    <source>
        <dbReference type="ARBA" id="ARBA00022989"/>
    </source>
</evidence>
<feature type="transmembrane region" description="Helical" evidence="8">
    <location>
        <begin position="236"/>
        <end position="254"/>
    </location>
</feature>
<feature type="transmembrane region" description="Helical" evidence="8">
    <location>
        <begin position="405"/>
        <end position="425"/>
    </location>
</feature>
<feature type="transmembrane region" description="Helical" evidence="8">
    <location>
        <begin position="186"/>
        <end position="212"/>
    </location>
</feature>
<accession>A0A6A5YQ27</accession>
<evidence type="ECO:0000256" key="8">
    <source>
        <dbReference type="SAM" id="Phobius"/>
    </source>
</evidence>
<keyword evidence="11" id="KW-1185">Reference proteome</keyword>
<gene>
    <name evidence="10" type="ORF">BDV96DRAFT_604963</name>
</gene>
<feature type="domain" description="Major facilitator superfamily (MFS) profile" evidence="9">
    <location>
        <begin position="48"/>
        <end position="527"/>
    </location>
</feature>
<feature type="transmembrane region" description="Helical" evidence="8">
    <location>
        <begin position="431"/>
        <end position="454"/>
    </location>
</feature>
<dbReference type="CDD" id="cd17364">
    <property type="entry name" value="MFS_PhT"/>
    <property type="match status" value="1"/>
</dbReference>
<dbReference type="GO" id="GO:0005315">
    <property type="term" value="F:phosphate transmembrane transporter activity"/>
    <property type="evidence" value="ECO:0007669"/>
    <property type="project" value="InterPro"/>
</dbReference>
<evidence type="ECO:0000256" key="4">
    <source>
        <dbReference type="ARBA" id="ARBA00022692"/>
    </source>
</evidence>
<name>A0A6A5YQ27_9PLEO</name>
<feature type="transmembrane region" description="Helical" evidence="8">
    <location>
        <begin position="145"/>
        <end position="165"/>
    </location>
</feature>
<dbReference type="GO" id="GO:0006817">
    <property type="term" value="P:phosphate ion transport"/>
    <property type="evidence" value="ECO:0007669"/>
    <property type="project" value="UniProtKB-KW"/>
</dbReference>
<keyword evidence="4 8" id="KW-0812">Transmembrane</keyword>
<dbReference type="PROSITE" id="PS00217">
    <property type="entry name" value="SUGAR_TRANSPORT_2"/>
    <property type="match status" value="1"/>
</dbReference>
<evidence type="ECO:0000256" key="7">
    <source>
        <dbReference type="SAM" id="MobiDB-lite"/>
    </source>
</evidence>
<reference evidence="10" key="1">
    <citation type="journal article" date="2020" name="Stud. Mycol.">
        <title>101 Dothideomycetes genomes: a test case for predicting lifestyles and emergence of pathogens.</title>
        <authorList>
            <person name="Haridas S."/>
            <person name="Albert R."/>
            <person name="Binder M."/>
            <person name="Bloem J."/>
            <person name="Labutti K."/>
            <person name="Salamov A."/>
            <person name="Andreopoulos B."/>
            <person name="Baker S."/>
            <person name="Barry K."/>
            <person name="Bills G."/>
            <person name="Bluhm B."/>
            <person name="Cannon C."/>
            <person name="Castanera R."/>
            <person name="Culley D."/>
            <person name="Daum C."/>
            <person name="Ezra D."/>
            <person name="Gonzalez J."/>
            <person name="Henrissat B."/>
            <person name="Kuo A."/>
            <person name="Liang C."/>
            <person name="Lipzen A."/>
            <person name="Lutzoni F."/>
            <person name="Magnuson J."/>
            <person name="Mondo S."/>
            <person name="Nolan M."/>
            <person name="Ohm R."/>
            <person name="Pangilinan J."/>
            <person name="Park H.-J."/>
            <person name="Ramirez L."/>
            <person name="Alfaro M."/>
            <person name="Sun H."/>
            <person name="Tritt A."/>
            <person name="Yoshinaga Y."/>
            <person name="Zwiers L.-H."/>
            <person name="Turgeon B."/>
            <person name="Goodwin S."/>
            <person name="Spatafora J."/>
            <person name="Crous P."/>
            <person name="Grigoriev I."/>
        </authorList>
    </citation>
    <scope>NUCLEOTIDE SEQUENCE</scope>
    <source>
        <strain evidence="10">CBS 627.86</strain>
    </source>
</reference>
<proteinExistence type="predicted"/>
<dbReference type="InterPro" id="IPR020846">
    <property type="entry name" value="MFS_dom"/>
</dbReference>
<feature type="compositionally biased region" description="Gly residues" evidence="7">
    <location>
        <begin position="552"/>
        <end position="581"/>
    </location>
</feature>